<dbReference type="Pfam" id="PF16267">
    <property type="entry name" value="DUF4920"/>
    <property type="match status" value="1"/>
</dbReference>
<dbReference type="Proteomes" id="UP000228621">
    <property type="component" value="Unassembled WGS sequence"/>
</dbReference>
<organism evidence="1 2">
    <name type="scientific">Pseudoalteromonas piscicida</name>
    <dbReference type="NCBI Taxonomy" id="43662"/>
    <lineage>
        <taxon>Bacteria</taxon>
        <taxon>Pseudomonadati</taxon>
        <taxon>Pseudomonadota</taxon>
        <taxon>Gammaproteobacteria</taxon>
        <taxon>Alteromonadales</taxon>
        <taxon>Pseudoalteromonadaceae</taxon>
        <taxon>Pseudoalteromonas</taxon>
    </lineage>
</organism>
<evidence type="ECO:0000313" key="2">
    <source>
        <dbReference type="Proteomes" id="UP000228621"/>
    </source>
</evidence>
<protein>
    <recommendedName>
        <fullName evidence="3">DUF4920 domain-containing protein</fullName>
    </recommendedName>
</protein>
<dbReference type="AlphaFoldDB" id="A0A2A5JPB8"/>
<dbReference type="EMBL" id="NKHF01000057">
    <property type="protein sequence ID" value="PCK31314.1"/>
    <property type="molecule type" value="Genomic_DNA"/>
</dbReference>
<accession>A0A2A5JPB8</accession>
<keyword evidence="2" id="KW-1185">Reference proteome</keyword>
<sequence>MKDTIKLTALSLAIFSRFSFSSPLEFAGGADMSKLIDSQNILPNLDEYYANAITLKGVVTGVCRKLGCWMTLQVAEGLDVNIEVEEGLMVFPTAAVGREAHVTGRFVTKAQAPLVSVANDGDCGALMRLGFAPTAVTIS</sequence>
<name>A0A2A5JPB8_PSEO7</name>
<dbReference type="OrthoDB" id="6298141at2"/>
<gene>
    <name evidence="1" type="ORF">CEX98_13005</name>
</gene>
<comment type="caution">
    <text evidence="1">The sequence shown here is derived from an EMBL/GenBank/DDBJ whole genome shotgun (WGS) entry which is preliminary data.</text>
</comment>
<reference evidence="2" key="1">
    <citation type="journal article" date="2019" name="Genome Announc.">
        <title>Draft Genome Sequence of Pseudoalteromonas piscicida Strain 36Y ROTHPW, an Hypersaline Seawater Isolate from the South Coast of Sonora, Mexico.</title>
        <authorList>
            <person name="Sanchez-Diaz R."/>
            <person name="Molina-Garza Z.J."/>
            <person name="Cruz-Suarez L.E."/>
            <person name="Selvin J."/>
            <person name="Kiran G.S."/>
            <person name="Ibarra-Gamez J.C."/>
            <person name="Gomez-Gil B."/>
            <person name="Galaviz-Silva L."/>
        </authorList>
    </citation>
    <scope>NUCLEOTIDE SEQUENCE [LARGE SCALE GENOMIC DNA]</scope>
    <source>
        <strain evidence="2">36Y_RITHPW</strain>
    </source>
</reference>
<proteinExistence type="predicted"/>
<evidence type="ECO:0008006" key="3">
    <source>
        <dbReference type="Google" id="ProtNLM"/>
    </source>
</evidence>
<evidence type="ECO:0000313" key="1">
    <source>
        <dbReference type="EMBL" id="PCK31314.1"/>
    </source>
</evidence>
<dbReference type="InterPro" id="IPR032577">
    <property type="entry name" value="DUF4920"/>
</dbReference>
<dbReference type="RefSeq" id="WP_099642498.1">
    <property type="nucleotide sequence ID" value="NZ_NKHF01000057.1"/>
</dbReference>